<reference evidence="1 2" key="1">
    <citation type="journal article" date="2020" name="Nat. Commun.">
        <title>Genome of Tripterygium wilfordii and identification of cytochrome P450 involved in triptolide biosynthesis.</title>
        <authorList>
            <person name="Tu L."/>
            <person name="Su P."/>
            <person name="Zhang Z."/>
            <person name="Gao L."/>
            <person name="Wang J."/>
            <person name="Hu T."/>
            <person name="Zhou J."/>
            <person name="Zhang Y."/>
            <person name="Zhao Y."/>
            <person name="Liu Y."/>
            <person name="Song Y."/>
            <person name="Tong Y."/>
            <person name="Lu Y."/>
            <person name="Yang J."/>
            <person name="Xu C."/>
            <person name="Jia M."/>
            <person name="Peters R.J."/>
            <person name="Huang L."/>
            <person name="Gao W."/>
        </authorList>
    </citation>
    <scope>NUCLEOTIDE SEQUENCE [LARGE SCALE GENOMIC DNA]</scope>
    <source>
        <strain evidence="2">cv. XIE 37</strain>
        <tissue evidence="1">Leaf</tissue>
    </source>
</reference>
<protein>
    <submittedName>
        <fullName evidence="1">Uncharacterized protein</fullName>
    </submittedName>
</protein>
<evidence type="ECO:0000313" key="2">
    <source>
        <dbReference type="Proteomes" id="UP000593562"/>
    </source>
</evidence>
<comment type="caution">
    <text evidence="1">The sequence shown here is derived from an EMBL/GenBank/DDBJ whole genome shotgun (WGS) entry which is preliminary data.</text>
</comment>
<sequence length="364" mass="41451">MSTYVVVYETPIYGVHHYSQGTWNQLEQMNVPRKKPKWVYELQQKQNLNDLDSVVLAMNSTGATNKTFKGLVGNKTIYTRNRIIHNVVVHFILHRPSILSLLFEFWITNLDVLNTSKVIQYDLEKYAYPLLSDLILANHSWTEKHQSDSIESPESFSFDEISSPLDVSQKNERTRRNRSNFLVSILHSNFLSMSQLLVPHYQKVVSSASASFVPVLTYGVLTGKRSQKEIETNKFDHGEDWTLRSTCILLKLFSHQNFEMARKQSILMLSIVFLLLLLVDNHAAMSEAPTPQPQPNSSNLPQNVLRDAARDARTQHTRSHAYSSAKNAVQSACACLQELMETSSPALVTTIGRPREEDPNALEF</sequence>
<keyword evidence="2" id="KW-1185">Reference proteome</keyword>
<dbReference type="PANTHER" id="PTHR47555">
    <property type="entry name" value="N-ACETYLGLUCOSAMINYL TRANSFERASE COMPONENT FAMILY PROTEIN / GPI1 FAMILY PROTEIN"/>
    <property type="match status" value="1"/>
</dbReference>
<dbReference type="EMBL" id="JAAARO010000003">
    <property type="protein sequence ID" value="KAF5750255.1"/>
    <property type="molecule type" value="Genomic_DNA"/>
</dbReference>
<dbReference type="AlphaFoldDB" id="A0A7J7DV64"/>
<accession>A0A7J7DV64</accession>
<dbReference type="InParanoid" id="A0A7J7DV64"/>
<dbReference type="Proteomes" id="UP000593562">
    <property type="component" value="Unassembled WGS sequence"/>
</dbReference>
<name>A0A7J7DV64_TRIWF</name>
<proteinExistence type="predicted"/>
<gene>
    <name evidence="1" type="ORF">HS088_TW03G00589</name>
</gene>
<evidence type="ECO:0000313" key="1">
    <source>
        <dbReference type="EMBL" id="KAF5750255.1"/>
    </source>
</evidence>
<organism evidence="1 2">
    <name type="scientific">Tripterygium wilfordii</name>
    <name type="common">Thunder God vine</name>
    <dbReference type="NCBI Taxonomy" id="458696"/>
    <lineage>
        <taxon>Eukaryota</taxon>
        <taxon>Viridiplantae</taxon>
        <taxon>Streptophyta</taxon>
        <taxon>Embryophyta</taxon>
        <taxon>Tracheophyta</taxon>
        <taxon>Spermatophyta</taxon>
        <taxon>Magnoliopsida</taxon>
        <taxon>eudicotyledons</taxon>
        <taxon>Gunneridae</taxon>
        <taxon>Pentapetalae</taxon>
        <taxon>rosids</taxon>
        <taxon>fabids</taxon>
        <taxon>Celastrales</taxon>
        <taxon>Celastraceae</taxon>
        <taxon>Tripterygium</taxon>
    </lineage>
</organism>
<dbReference type="PANTHER" id="PTHR47555:SF2">
    <property type="entry name" value="N-ACETYLGLUCOSAMINYL TRANSFERASE COMPONENT FAMILY PROTEIN _ GPI1 FAMILY PROTEIN"/>
    <property type="match status" value="1"/>
</dbReference>